<dbReference type="EMBL" id="KI912109">
    <property type="protein sequence ID" value="ETS87437.1"/>
    <property type="molecule type" value="Genomic_DNA"/>
</dbReference>
<feature type="region of interest" description="Disordered" evidence="1">
    <location>
        <begin position="1"/>
        <end position="28"/>
    </location>
</feature>
<dbReference type="GeneID" id="19266278"/>
<evidence type="ECO:0000256" key="1">
    <source>
        <dbReference type="SAM" id="MobiDB-lite"/>
    </source>
</evidence>
<dbReference type="Proteomes" id="UP000030651">
    <property type="component" value="Unassembled WGS sequence"/>
</dbReference>
<feature type="region of interest" description="Disordered" evidence="1">
    <location>
        <begin position="113"/>
        <end position="243"/>
    </location>
</feature>
<evidence type="ECO:0000313" key="3">
    <source>
        <dbReference type="Proteomes" id="UP000030651"/>
    </source>
</evidence>
<keyword evidence="3" id="KW-1185">Reference proteome</keyword>
<dbReference type="RefSeq" id="XP_007828037.1">
    <property type="nucleotide sequence ID" value="XM_007829846.1"/>
</dbReference>
<dbReference type="KEGG" id="pfy:PFICI_01265"/>
<dbReference type="InParanoid" id="W3XPJ4"/>
<proteinExistence type="predicted"/>
<sequence length="293" mass="32453">MTEPIAIPAKRRDSQHHESLHSPHTQEINAIKDHVDLYGWSSAAKKLYGHHAELQAYEKRELAEVSHGKTAGVQLADAWAAYPDNGWRPPMFQRPRQPEVPLRGCLKVKKEGEAKEAVDEKEPLEHEKNGQIVHRKVRTDAPGHDATPGTTKAKAPKLKNQKAATEQTPEKSVTKAELEADECAIASDSEDNIEPPPPPRRARGAAPTAQTSTRQQTGQHRAPAPPRQAPPQANQLAAAAPQLPPGFNEAVLLRRQEAAARRSRKELEDMTAYARRVTRIPVYLSPRHDDLSN</sequence>
<gene>
    <name evidence="2" type="ORF">PFICI_01265</name>
</gene>
<dbReference type="HOGENOM" id="CLU_950297_0_0_1"/>
<organism evidence="2 3">
    <name type="scientific">Pestalotiopsis fici (strain W106-1 / CGMCC3.15140)</name>
    <dbReference type="NCBI Taxonomy" id="1229662"/>
    <lineage>
        <taxon>Eukaryota</taxon>
        <taxon>Fungi</taxon>
        <taxon>Dikarya</taxon>
        <taxon>Ascomycota</taxon>
        <taxon>Pezizomycotina</taxon>
        <taxon>Sordariomycetes</taxon>
        <taxon>Xylariomycetidae</taxon>
        <taxon>Amphisphaeriales</taxon>
        <taxon>Sporocadaceae</taxon>
        <taxon>Pestalotiopsis</taxon>
    </lineage>
</organism>
<feature type="compositionally biased region" description="Low complexity" evidence="1">
    <location>
        <begin position="230"/>
        <end position="241"/>
    </location>
</feature>
<accession>W3XPJ4</accession>
<feature type="compositionally biased region" description="Polar residues" evidence="1">
    <location>
        <begin position="208"/>
        <end position="219"/>
    </location>
</feature>
<reference evidence="3" key="1">
    <citation type="journal article" date="2015" name="BMC Genomics">
        <title>Genomic and transcriptomic analysis of the endophytic fungus Pestalotiopsis fici reveals its lifestyle and high potential for synthesis of natural products.</title>
        <authorList>
            <person name="Wang X."/>
            <person name="Zhang X."/>
            <person name="Liu L."/>
            <person name="Xiang M."/>
            <person name="Wang W."/>
            <person name="Sun X."/>
            <person name="Che Y."/>
            <person name="Guo L."/>
            <person name="Liu G."/>
            <person name="Guo L."/>
            <person name="Wang C."/>
            <person name="Yin W.B."/>
            <person name="Stadler M."/>
            <person name="Zhang X."/>
            <person name="Liu X."/>
        </authorList>
    </citation>
    <scope>NUCLEOTIDE SEQUENCE [LARGE SCALE GENOMIC DNA]</scope>
    <source>
        <strain evidence="3">W106-1 / CGMCC3.15140</strain>
    </source>
</reference>
<feature type="compositionally biased region" description="Basic and acidic residues" evidence="1">
    <location>
        <begin position="10"/>
        <end position="21"/>
    </location>
</feature>
<feature type="compositionally biased region" description="Basic and acidic residues" evidence="1">
    <location>
        <begin position="168"/>
        <end position="178"/>
    </location>
</feature>
<protein>
    <submittedName>
        <fullName evidence="2">Uncharacterized protein</fullName>
    </submittedName>
</protein>
<name>W3XPJ4_PESFW</name>
<feature type="compositionally biased region" description="Basic and acidic residues" evidence="1">
    <location>
        <begin position="113"/>
        <end position="129"/>
    </location>
</feature>
<dbReference type="OrthoDB" id="10609406at2759"/>
<evidence type="ECO:0000313" key="2">
    <source>
        <dbReference type="EMBL" id="ETS87437.1"/>
    </source>
</evidence>
<dbReference type="AlphaFoldDB" id="W3XPJ4"/>